<dbReference type="GO" id="GO:0006631">
    <property type="term" value="P:fatty acid metabolic process"/>
    <property type="evidence" value="ECO:0007669"/>
    <property type="project" value="InterPro"/>
</dbReference>
<sequence>MSTHSLNDNQPIARVMVAGTGVLGAQIAFQCAFSGIDVVAYDVDTACLERANARFDALGRVYAADLGASREQIEATLARLEGSTDLGSAVAGTNLVIEAIPEDLAIKQSFYRSLSAVAPAGTIFASNSSTLVPSQFAMFTDRPERVLSLHFANEIWKHNIAEIMGHPGTHPAVFAHMVQFAHRIGMVPIPLRKEQPGCLLNTVLIPMLVAALGLLVNEVADVQTIDKVWMIAKEDRIGPFGVLDRIGMTTVYNVTRALAERSGDSTYRRMAEYVKTHFIDTGYLGELAGRGFYQYPDPEFLNPTFVAA</sequence>
<dbReference type="AlphaFoldDB" id="A0A160FLQ9"/>
<evidence type="ECO:0000256" key="2">
    <source>
        <dbReference type="PIRSR" id="PIRSR000105-1"/>
    </source>
</evidence>
<dbReference type="InterPro" id="IPR008927">
    <property type="entry name" value="6-PGluconate_DH-like_C_sf"/>
</dbReference>
<dbReference type="Gene3D" id="1.10.1040.10">
    <property type="entry name" value="N-(1-d-carboxylethyl)-l-norvaline Dehydrogenase, domain 2"/>
    <property type="match status" value="1"/>
</dbReference>
<organism evidence="5 6">
    <name type="scientific">Paraburkholderia phytofirmans OLGA172</name>
    <dbReference type="NCBI Taxonomy" id="1417228"/>
    <lineage>
        <taxon>Bacteria</taxon>
        <taxon>Pseudomonadati</taxon>
        <taxon>Pseudomonadota</taxon>
        <taxon>Betaproteobacteria</taxon>
        <taxon>Burkholderiales</taxon>
        <taxon>Burkholderiaceae</taxon>
        <taxon>Paraburkholderia</taxon>
    </lineage>
</organism>
<evidence type="ECO:0000313" key="5">
    <source>
        <dbReference type="EMBL" id="ANB73086.1"/>
    </source>
</evidence>
<dbReference type="EMBL" id="CP014578">
    <property type="protein sequence ID" value="ANB73086.1"/>
    <property type="molecule type" value="Genomic_DNA"/>
</dbReference>
<dbReference type="STRING" id="1804984.AYM40_12470"/>
<keyword evidence="6" id="KW-1185">Reference proteome</keyword>
<dbReference type="Proteomes" id="UP000076852">
    <property type="component" value="Chromosome 1"/>
</dbReference>
<dbReference type="PANTHER" id="PTHR48075:SF5">
    <property type="entry name" value="3-HYDROXYBUTYRYL-COA DEHYDROGENASE"/>
    <property type="match status" value="1"/>
</dbReference>
<proteinExistence type="predicted"/>
<dbReference type="InterPro" id="IPR006108">
    <property type="entry name" value="3HC_DH_C"/>
</dbReference>
<evidence type="ECO:0000259" key="3">
    <source>
        <dbReference type="Pfam" id="PF00725"/>
    </source>
</evidence>
<dbReference type="PIRSF" id="PIRSF000105">
    <property type="entry name" value="HCDH"/>
    <property type="match status" value="1"/>
</dbReference>
<dbReference type="Pfam" id="PF00725">
    <property type="entry name" value="3HCDH"/>
    <property type="match status" value="1"/>
</dbReference>
<protein>
    <submittedName>
        <fullName evidence="5">3-hydroxybutyryl-CoA dehydrogenase</fullName>
    </submittedName>
</protein>
<dbReference type="GO" id="GO:0070403">
    <property type="term" value="F:NAD+ binding"/>
    <property type="evidence" value="ECO:0007669"/>
    <property type="project" value="InterPro"/>
</dbReference>
<dbReference type="KEGG" id="buz:AYM40_12470"/>
<reference evidence="5 6" key="1">
    <citation type="journal article" date="2016" name="Gene">
        <title>PacBio SMRT assembly of a complex multi-replicon genome reveals chlorocatechol degradative operon in a region of genome plasticity.</title>
        <authorList>
            <person name="Ricker N."/>
            <person name="Shen S.Y."/>
            <person name="Goordial J."/>
            <person name="Jin S."/>
            <person name="Fulthorpe R.R."/>
        </authorList>
    </citation>
    <scope>NUCLEOTIDE SEQUENCE [LARGE SCALE GENOMIC DNA]</scope>
    <source>
        <strain evidence="5 6">OLGA172</strain>
    </source>
</reference>
<dbReference type="GO" id="GO:0016616">
    <property type="term" value="F:oxidoreductase activity, acting on the CH-OH group of donors, NAD or NADP as acceptor"/>
    <property type="evidence" value="ECO:0007669"/>
    <property type="project" value="InterPro"/>
</dbReference>
<name>A0A160FLQ9_9BURK</name>
<dbReference type="InterPro" id="IPR022694">
    <property type="entry name" value="3-OHacyl-CoA_DH"/>
</dbReference>
<dbReference type="InterPro" id="IPR006176">
    <property type="entry name" value="3-OHacyl-CoA_DH_NAD-bd"/>
</dbReference>
<accession>A0A160FLQ9</accession>
<dbReference type="Gene3D" id="3.40.50.720">
    <property type="entry name" value="NAD(P)-binding Rossmann-like Domain"/>
    <property type="match status" value="1"/>
</dbReference>
<feature type="domain" description="3-hydroxyacyl-CoA dehydrogenase NAD binding" evidence="4">
    <location>
        <begin position="15"/>
        <end position="193"/>
    </location>
</feature>
<dbReference type="InterPro" id="IPR013328">
    <property type="entry name" value="6PGD_dom2"/>
</dbReference>
<evidence type="ECO:0000313" key="6">
    <source>
        <dbReference type="Proteomes" id="UP000076852"/>
    </source>
</evidence>
<feature type="site" description="Important for catalytic activity" evidence="2">
    <location>
        <position position="150"/>
    </location>
</feature>
<evidence type="ECO:0000256" key="1">
    <source>
        <dbReference type="ARBA" id="ARBA00023002"/>
    </source>
</evidence>
<feature type="domain" description="3-hydroxyacyl-CoA dehydrogenase C-terminal" evidence="3">
    <location>
        <begin position="199"/>
        <end position="295"/>
    </location>
</feature>
<dbReference type="NCBIfam" id="NF006143">
    <property type="entry name" value="PRK08293.1"/>
    <property type="match status" value="1"/>
</dbReference>
<dbReference type="InterPro" id="IPR036291">
    <property type="entry name" value="NAD(P)-bd_dom_sf"/>
</dbReference>
<keyword evidence="1" id="KW-0560">Oxidoreductase</keyword>
<gene>
    <name evidence="5" type="ORF">AYM40_12470</name>
</gene>
<evidence type="ECO:0000259" key="4">
    <source>
        <dbReference type="Pfam" id="PF02737"/>
    </source>
</evidence>
<dbReference type="SUPFAM" id="SSF48179">
    <property type="entry name" value="6-phosphogluconate dehydrogenase C-terminal domain-like"/>
    <property type="match status" value="1"/>
</dbReference>
<dbReference type="OrthoDB" id="9803287at2"/>
<dbReference type="Pfam" id="PF02737">
    <property type="entry name" value="3HCDH_N"/>
    <property type="match status" value="1"/>
</dbReference>
<dbReference type="PANTHER" id="PTHR48075">
    <property type="entry name" value="3-HYDROXYACYL-COA DEHYDROGENASE FAMILY PROTEIN"/>
    <property type="match status" value="1"/>
</dbReference>
<dbReference type="SUPFAM" id="SSF51735">
    <property type="entry name" value="NAD(P)-binding Rossmann-fold domains"/>
    <property type="match status" value="1"/>
</dbReference>